<dbReference type="Proteomes" id="UP000800200">
    <property type="component" value="Unassembled WGS sequence"/>
</dbReference>
<feature type="transmembrane region" description="Helical" evidence="2">
    <location>
        <begin position="520"/>
        <end position="543"/>
    </location>
</feature>
<evidence type="ECO:0000256" key="1">
    <source>
        <dbReference type="SAM" id="MobiDB-lite"/>
    </source>
</evidence>
<evidence type="ECO:0000313" key="4">
    <source>
        <dbReference type="Proteomes" id="UP000800200"/>
    </source>
</evidence>
<evidence type="ECO:0008006" key="5">
    <source>
        <dbReference type="Google" id="ProtNLM"/>
    </source>
</evidence>
<feature type="transmembrane region" description="Helical" evidence="2">
    <location>
        <begin position="78"/>
        <end position="98"/>
    </location>
</feature>
<protein>
    <recommendedName>
        <fullName evidence="5">Low temperature requirement A</fullName>
    </recommendedName>
</protein>
<feature type="transmembrane region" description="Helical" evidence="2">
    <location>
        <begin position="491"/>
        <end position="514"/>
    </location>
</feature>
<feature type="transmembrane region" description="Helical" evidence="2">
    <location>
        <begin position="150"/>
        <end position="172"/>
    </location>
</feature>
<feature type="region of interest" description="Disordered" evidence="1">
    <location>
        <begin position="564"/>
        <end position="589"/>
    </location>
</feature>
<feature type="transmembrane region" description="Helical" evidence="2">
    <location>
        <begin position="464"/>
        <end position="484"/>
    </location>
</feature>
<keyword evidence="2" id="KW-0812">Transmembrane</keyword>
<feature type="transmembrane region" description="Helical" evidence="2">
    <location>
        <begin position="279"/>
        <end position="299"/>
    </location>
</feature>
<evidence type="ECO:0000313" key="3">
    <source>
        <dbReference type="EMBL" id="KAF2177234.1"/>
    </source>
</evidence>
<evidence type="ECO:0000256" key="2">
    <source>
        <dbReference type="SAM" id="Phobius"/>
    </source>
</evidence>
<keyword evidence="4" id="KW-1185">Reference proteome</keyword>
<keyword evidence="2" id="KW-1133">Transmembrane helix</keyword>
<dbReference type="AlphaFoldDB" id="A0A6A6DCI8"/>
<sequence>MGFSVQGHKWEADSRKDFKRLHKTVPYIESQLSGADPESLVFSQRHEASTIELFFDLFFVANVATFTAYHSVTDSSYLLAYIGFFGILWSCWFQVTLHDVRFARDSIYERACKTIQFIVFVGLALVGSSFNPNLKKGKEGNNTNFRILCYVLVISRMLLATQYTVVLAYTMVARYRKLYIPLGLIIAVYAAAAVVFAAMTPAFRTVEQSHRHIYLVWYVVMLLEAISIIAISCCRRMLSFKRTHLMERMSLLTLIVIGEGAIGVTKTVSRMMGKSGLDVESCFLVMCIILILVLLWALYFDNFPHGHYGTIRQQIWSLLHFPFQLAVVGVVEGSQQVALARYVLKNYTKFYVYIMQYCMVDNLDGQQLQDALGQAVDYFQFDSRLETRMYLDGIQSSLELIGNSTDICSPTNTSAMANYLDWPEDFHTLVYQVFDALYQSLGMKLPVDKGPTAVAIRSWKTVYIYYWSSFCLLMACSIVFLFLIRRHKADLFDFVSVIVRILALSIGGILIALVANELGLYNFISSPAVLPTCLSLLLLVLFFDRTSAAIANWRLRRSGQPYTREDADEHHHGNHGCSQEHDHDTHHNNHKSIAMSTFSADTTPLIKNAAYHGANQGYVTSAMSPPATSPTPSGHAHGGYMPVNSG</sequence>
<accession>A0A6A6DCI8</accession>
<feature type="transmembrane region" description="Helical" evidence="2">
    <location>
        <begin position="215"/>
        <end position="238"/>
    </location>
</feature>
<feature type="transmembrane region" description="Helical" evidence="2">
    <location>
        <begin position="179"/>
        <end position="203"/>
    </location>
</feature>
<reference evidence="3" key="1">
    <citation type="journal article" date="2020" name="Stud. Mycol.">
        <title>101 Dothideomycetes genomes: a test case for predicting lifestyles and emergence of pathogens.</title>
        <authorList>
            <person name="Haridas S."/>
            <person name="Albert R."/>
            <person name="Binder M."/>
            <person name="Bloem J."/>
            <person name="Labutti K."/>
            <person name="Salamov A."/>
            <person name="Andreopoulos B."/>
            <person name="Baker S."/>
            <person name="Barry K."/>
            <person name="Bills G."/>
            <person name="Bluhm B."/>
            <person name="Cannon C."/>
            <person name="Castanera R."/>
            <person name="Culley D."/>
            <person name="Daum C."/>
            <person name="Ezra D."/>
            <person name="Gonzalez J."/>
            <person name="Henrissat B."/>
            <person name="Kuo A."/>
            <person name="Liang C."/>
            <person name="Lipzen A."/>
            <person name="Lutzoni F."/>
            <person name="Magnuson J."/>
            <person name="Mondo S."/>
            <person name="Nolan M."/>
            <person name="Ohm R."/>
            <person name="Pangilinan J."/>
            <person name="Park H.-J."/>
            <person name="Ramirez L."/>
            <person name="Alfaro M."/>
            <person name="Sun H."/>
            <person name="Tritt A."/>
            <person name="Yoshinaga Y."/>
            <person name="Zwiers L.-H."/>
            <person name="Turgeon B."/>
            <person name="Goodwin S."/>
            <person name="Spatafora J."/>
            <person name="Crous P."/>
            <person name="Grigoriev I."/>
        </authorList>
    </citation>
    <scope>NUCLEOTIDE SEQUENCE</scope>
    <source>
        <strain evidence="3">CBS 207.26</strain>
    </source>
</reference>
<feature type="compositionally biased region" description="Low complexity" evidence="1">
    <location>
        <begin position="622"/>
        <end position="633"/>
    </location>
</feature>
<dbReference type="EMBL" id="ML994692">
    <property type="protein sequence ID" value="KAF2177234.1"/>
    <property type="molecule type" value="Genomic_DNA"/>
</dbReference>
<keyword evidence="2" id="KW-0472">Membrane</keyword>
<feature type="compositionally biased region" description="Basic and acidic residues" evidence="1">
    <location>
        <begin position="578"/>
        <end position="587"/>
    </location>
</feature>
<gene>
    <name evidence="3" type="ORF">K469DRAFT_603999</name>
</gene>
<dbReference type="Pfam" id="PF06772">
    <property type="entry name" value="LtrA"/>
    <property type="match status" value="1"/>
</dbReference>
<dbReference type="OrthoDB" id="3177213at2759"/>
<name>A0A6A6DCI8_9PEZI</name>
<feature type="transmembrane region" description="Helical" evidence="2">
    <location>
        <begin position="110"/>
        <end position="130"/>
    </location>
</feature>
<organism evidence="3 4">
    <name type="scientific">Zopfia rhizophila CBS 207.26</name>
    <dbReference type="NCBI Taxonomy" id="1314779"/>
    <lineage>
        <taxon>Eukaryota</taxon>
        <taxon>Fungi</taxon>
        <taxon>Dikarya</taxon>
        <taxon>Ascomycota</taxon>
        <taxon>Pezizomycotina</taxon>
        <taxon>Dothideomycetes</taxon>
        <taxon>Dothideomycetes incertae sedis</taxon>
        <taxon>Zopfiaceae</taxon>
        <taxon>Zopfia</taxon>
    </lineage>
</organism>
<dbReference type="PANTHER" id="PTHR42101:SF1">
    <property type="entry name" value="LOW TEMPERATURE REQUIREMENT A"/>
    <property type="match status" value="1"/>
</dbReference>
<dbReference type="InterPro" id="IPR010640">
    <property type="entry name" value="Low_temperature_requirement_A"/>
</dbReference>
<proteinExistence type="predicted"/>
<feature type="region of interest" description="Disordered" evidence="1">
    <location>
        <begin position="622"/>
        <end position="646"/>
    </location>
</feature>
<dbReference type="PANTHER" id="PTHR42101">
    <property type="entry name" value="CHROMOSOME 16, WHOLE GENOME SHOTGUN SEQUENCE"/>
    <property type="match status" value="1"/>
</dbReference>